<evidence type="ECO:0000313" key="3">
    <source>
        <dbReference type="EMBL" id="CAD7459988.1"/>
    </source>
</evidence>
<dbReference type="AlphaFoldDB" id="A0A7R9IK98"/>
<protein>
    <submittedName>
        <fullName evidence="3">Uncharacterized protein</fullName>
    </submittedName>
</protein>
<sequence>MVFSRVESARRSQRPYRYGLILLCVGAFVNWLGLADNYVEPVRYIGVACIAAGALLICAAMCCWIHKPSSTLDQDEEPDEVYVIEVPYNSNQPSTQPKPPDYNSVVEESPPCYEDALKLNPRLLIPLTNNVEPSRSITPATPPPPYNPNRQGIHQILSLTEVSPRSLSQVESINTGVR</sequence>
<keyword evidence="2" id="KW-0812">Transmembrane</keyword>
<reference evidence="3" key="1">
    <citation type="submission" date="2020-11" db="EMBL/GenBank/DDBJ databases">
        <authorList>
            <person name="Tran Van P."/>
        </authorList>
    </citation>
    <scope>NUCLEOTIDE SEQUENCE</scope>
</reference>
<accession>A0A7R9IK98</accession>
<proteinExistence type="predicted"/>
<keyword evidence="2" id="KW-1133">Transmembrane helix</keyword>
<dbReference type="EMBL" id="OE003293">
    <property type="protein sequence ID" value="CAD7459988.1"/>
    <property type="molecule type" value="Genomic_DNA"/>
</dbReference>
<keyword evidence="2" id="KW-0472">Membrane</keyword>
<feature type="region of interest" description="Disordered" evidence="1">
    <location>
        <begin position="132"/>
        <end position="151"/>
    </location>
</feature>
<feature type="transmembrane region" description="Helical" evidence="2">
    <location>
        <begin position="44"/>
        <end position="65"/>
    </location>
</feature>
<organism evidence="3">
    <name type="scientific">Timema tahoe</name>
    <dbReference type="NCBI Taxonomy" id="61484"/>
    <lineage>
        <taxon>Eukaryota</taxon>
        <taxon>Metazoa</taxon>
        <taxon>Ecdysozoa</taxon>
        <taxon>Arthropoda</taxon>
        <taxon>Hexapoda</taxon>
        <taxon>Insecta</taxon>
        <taxon>Pterygota</taxon>
        <taxon>Neoptera</taxon>
        <taxon>Polyneoptera</taxon>
        <taxon>Phasmatodea</taxon>
        <taxon>Timematodea</taxon>
        <taxon>Timematoidea</taxon>
        <taxon>Timematidae</taxon>
        <taxon>Timema</taxon>
    </lineage>
</organism>
<name>A0A7R9IK98_9NEOP</name>
<evidence type="ECO:0000256" key="2">
    <source>
        <dbReference type="SAM" id="Phobius"/>
    </source>
</evidence>
<feature type="transmembrane region" description="Helical" evidence="2">
    <location>
        <begin position="15"/>
        <end position="32"/>
    </location>
</feature>
<gene>
    <name evidence="3" type="ORF">TTEB3V08_LOCUS7934</name>
</gene>
<evidence type="ECO:0000256" key="1">
    <source>
        <dbReference type="SAM" id="MobiDB-lite"/>
    </source>
</evidence>